<reference evidence="1" key="1">
    <citation type="submission" date="2020-05" db="EMBL/GenBank/DDBJ databases">
        <title>Phylogenomic resolution of chytrid fungi.</title>
        <authorList>
            <person name="Stajich J.E."/>
            <person name="Amses K."/>
            <person name="Simmons R."/>
            <person name="Seto K."/>
            <person name="Myers J."/>
            <person name="Bonds A."/>
            <person name="Quandt C.A."/>
            <person name="Barry K."/>
            <person name="Liu P."/>
            <person name="Grigoriev I."/>
            <person name="Longcore J.E."/>
            <person name="James T.Y."/>
        </authorList>
    </citation>
    <scope>NUCLEOTIDE SEQUENCE</scope>
    <source>
        <strain evidence="1">JEL0513</strain>
    </source>
</reference>
<sequence>MECPNKDELLFMASVKVLFKRDSVLERIRLFGPFLRSVLLTDTDTLDGKRIKQEKALSSMKSEDLLKAWDISENNKSGVPSMSHYILQISPIIDDQGKFNSYTLKATSNQVKEKLGDLLFQTEVKDLRKQLATYDQNPDKATPAAKGTIPTVLETFFVKHAIQKNDMRWNKWMVATTKFSLGSSAGKWEPFSLNVTEINSSKNPTYADIVAAPGMIFYMNDSIYPFVNYFWYDPVTKRVNAGQASKSFSGYPKTVETCRKILANLQMPADQKLVINMIPLPLQVAGYTNGTTNKFFANVESNAAKIQKICQD</sequence>
<name>A0AAD5X5V0_9FUNG</name>
<evidence type="ECO:0000313" key="1">
    <source>
        <dbReference type="EMBL" id="KAJ3081417.1"/>
    </source>
</evidence>
<dbReference type="EMBL" id="JADGJH010005243">
    <property type="protein sequence ID" value="KAJ3081417.1"/>
    <property type="molecule type" value="Genomic_DNA"/>
</dbReference>
<accession>A0AAD5X5V0</accession>
<organism evidence="1 2">
    <name type="scientific">Physocladia obscura</name>
    <dbReference type="NCBI Taxonomy" id="109957"/>
    <lineage>
        <taxon>Eukaryota</taxon>
        <taxon>Fungi</taxon>
        <taxon>Fungi incertae sedis</taxon>
        <taxon>Chytridiomycota</taxon>
        <taxon>Chytridiomycota incertae sedis</taxon>
        <taxon>Chytridiomycetes</taxon>
        <taxon>Chytridiales</taxon>
        <taxon>Chytriomycetaceae</taxon>
        <taxon>Physocladia</taxon>
    </lineage>
</organism>
<keyword evidence="2" id="KW-1185">Reference proteome</keyword>
<feature type="non-terminal residue" evidence="1">
    <location>
        <position position="312"/>
    </location>
</feature>
<evidence type="ECO:0000313" key="2">
    <source>
        <dbReference type="Proteomes" id="UP001211907"/>
    </source>
</evidence>
<dbReference type="Proteomes" id="UP001211907">
    <property type="component" value="Unassembled WGS sequence"/>
</dbReference>
<proteinExistence type="predicted"/>
<comment type="caution">
    <text evidence="1">The sequence shown here is derived from an EMBL/GenBank/DDBJ whole genome shotgun (WGS) entry which is preliminary data.</text>
</comment>
<gene>
    <name evidence="1" type="ORF">HK100_009886</name>
</gene>
<dbReference type="AlphaFoldDB" id="A0AAD5X5V0"/>
<protein>
    <submittedName>
        <fullName evidence="1">Uncharacterized protein</fullName>
    </submittedName>
</protein>